<protein>
    <submittedName>
        <fullName evidence="2">Uncharacterized protein</fullName>
    </submittedName>
</protein>
<name>A0ABD5XZA3_9EURY</name>
<comment type="caution">
    <text evidence="2">The sequence shown here is derived from an EMBL/GenBank/DDBJ whole genome shotgun (WGS) entry which is preliminary data.</text>
</comment>
<keyword evidence="1" id="KW-0812">Transmembrane</keyword>
<keyword evidence="1" id="KW-1133">Transmembrane helix</keyword>
<accession>A0ABD5XZA3</accession>
<feature type="transmembrane region" description="Helical" evidence="1">
    <location>
        <begin position="183"/>
        <end position="204"/>
    </location>
</feature>
<proteinExistence type="predicted"/>
<dbReference type="EMBL" id="JBHTAS010000001">
    <property type="protein sequence ID" value="MFC7140472.1"/>
    <property type="molecule type" value="Genomic_DNA"/>
</dbReference>
<organism evidence="2 3">
    <name type="scientific">Halosimplex aquaticum</name>
    <dbReference type="NCBI Taxonomy" id="3026162"/>
    <lineage>
        <taxon>Archaea</taxon>
        <taxon>Methanobacteriati</taxon>
        <taxon>Methanobacteriota</taxon>
        <taxon>Stenosarchaea group</taxon>
        <taxon>Halobacteria</taxon>
        <taxon>Halobacteriales</taxon>
        <taxon>Haloarculaceae</taxon>
        <taxon>Halosimplex</taxon>
    </lineage>
</organism>
<dbReference type="GeneID" id="78820761"/>
<gene>
    <name evidence="2" type="ORF">ACFQMA_11605</name>
</gene>
<dbReference type="RefSeq" id="WP_274326029.1">
    <property type="nucleotide sequence ID" value="NZ_CP118158.1"/>
</dbReference>
<evidence type="ECO:0000313" key="3">
    <source>
        <dbReference type="Proteomes" id="UP001596432"/>
    </source>
</evidence>
<sequence>MGGRSASLLTKKQRDRIREGFDEMSEEKIRRDQQRIRDRLRSGLLDFHVLADYPDRQLELAFGDVSEEELGAALADGRLVLERVGELRGVDPDDVTARARRRADRVAEESADCASLDGLDLRTRAEIRREAEEALREEFEPNRWDRRADALLKLATGAAAPVLAVAVAEWVTTRALLSGSAATVAALYLSLLVLFAALSGVFCIKAAQGLKYNVIPAGRSLRRDPTAVARSALALIRRPGQTLQTVWEEL</sequence>
<feature type="transmembrane region" description="Helical" evidence="1">
    <location>
        <begin position="150"/>
        <end position="171"/>
    </location>
</feature>
<keyword evidence="1" id="KW-0472">Membrane</keyword>
<dbReference type="AlphaFoldDB" id="A0ABD5XZA3"/>
<keyword evidence="3" id="KW-1185">Reference proteome</keyword>
<reference evidence="2 3" key="1">
    <citation type="journal article" date="2019" name="Int. J. Syst. Evol. Microbiol.">
        <title>The Global Catalogue of Microorganisms (GCM) 10K type strain sequencing project: providing services to taxonomists for standard genome sequencing and annotation.</title>
        <authorList>
            <consortium name="The Broad Institute Genomics Platform"/>
            <consortium name="The Broad Institute Genome Sequencing Center for Infectious Disease"/>
            <person name="Wu L."/>
            <person name="Ma J."/>
        </authorList>
    </citation>
    <scope>NUCLEOTIDE SEQUENCE [LARGE SCALE GENOMIC DNA]</scope>
    <source>
        <strain evidence="2 3">XZYJT29</strain>
    </source>
</reference>
<evidence type="ECO:0000256" key="1">
    <source>
        <dbReference type="SAM" id="Phobius"/>
    </source>
</evidence>
<evidence type="ECO:0000313" key="2">
    <source>
        <dbReference type="EMBL" id="MFC7140472.1"/>
    </source>
</evidence>
<dbReference type="Proteomes" id="UP001596432">
    <property type="component" value="Unassembled WGS sequence"/>
</dbReference>